<name>A0A6J4H9M5_9BACT</name>
<evidence type="ECO:0000313" key="3">
    <source>
        <dbReference type="EMBL" id="CAA9218949.1"/>
    </source>
</evidence>
<sequence length="257" mass="27417">MMPRYCSTRIFVSLTLLSLGAFCGSAALSQPPPPRGGPGVGGPPGGGMGRGPMRGPRRATAARVPITALQAGLKLTPGQVTRIRKIQDGLRQRREALMPRRVTGGSGGPPDPAAIRARFEKWRASEQKAESDIAAVLTPTQKQALPGLLKRLNSLRAAGIPPELFGTLGLTRSQEQRIGAIVEKARGAAAARRPGEDPRAAWEAMGRSRQAMREQALAVLTPSQRKAVQAYRAAHPRPEFGRRRRGRPGSAPATQRA</sequence>
<feature type="chain" id="PRO_5026720828" evidence="2">
    <location>
        <begin position="30"/>
        <end position="257"/>
    </location>
</feature>
<accession>A0A6J4H9M5</accession>
<feature type="region of interest" description="Disordered" evidence="1">
    <location>
        <begin position="29"/>
        <end position="60"/>
    </location>
</feature>
<dbReference type="EMBL" id="CADCTO010000048">
    <property type="protein sequence ID" value="CAA9218949.1"/>
    <property type="molecule type" value="Genomic_DNA"/>
</dbReference>
<feature type="region of interest" description="Disordered" evidence="1">
    <location>
        <begin position="227"/>
        <end position="257"/>
    </location>
</feature>
<reference evidence="3" key="1">
    <citation type="submission" date="2020-02" db="EMBL/GenBank/DDBJ databases">
        <authorList>
            <person name="Meier V. D."/>
        </authorList>
    </citation>
    <scope>NUCLEOTIDE SEQUENCE</scope>
    <source>
        <strain evidence="3">AVDCRST_MAG63</strain>
    </source>
</reference>
<keyword evidence="2" id="KW-0732">Signal</keyword>
<protein>
    <submittedName>
        <fullName evidence="3">Uncharacterized protein</fullName>
    </submittedName>
</protein>
<feature type="signal peptide" evidence="2">
    <location>
        <begin position="1"/>
        <end position="29"/>
    </location>
</feature>
<evidence type="ECO:0000256" key="1">
    <source>
        <dbReference type="SAM" id="MobiDB-lite"/>
    </source>
</evidence>
<gene>
    <name evidence="3" type="ORF">AVDCRST_MAG63-559</name>
</gene>
<proteinExistence type="predicted"/>
<feature type="compositionally biased region" description="Gly residues" evidence="1">
    <location>
        <begin position="37"/>
        <end position="52"/>
    </location>
</feature>
<dbReference type="AlphaFoldDB" id="A0A6J4H9M5"/>
<organism evidence="3">
    <name type="scientific">uncultured Armatimonadetes bacterium</name>
    <dbReference type="NCBI Taxonomy" id="157466"/>
    <lineage>
        <taxon>Bacteria</taxon>
        <taxon>Bacillati</taxon>
        <taxon>Armatimonadota</taxon>
        <taxon>environmental samples</taxon>
    </lineage>
</organism>
<evidence type="ECO:0000256" key="2">
    <source>
        <dbReference type="SAM" id="SignalP"/>
    </source>
</evidence>